<feature type="region of interest" description="Disordered" evidence="1">
    <location>
        <begin position="1"/>
        <end position="63"/>
    </location>
</feature>
<sequence>MFAVEGELNDPAHRRAGVPGQAAAQTPLEESLPKLAALQSQPSPASTPVEQAQETQKGIGPRV</sequence>
<name>A0A108UC82_9GAMM</name>
<dbReference type="Proteomes" id="UP000023435">
    <property type="component" value="Unassembled WGS sequence"/>
</dbReference>
<organism evidence="3 4">
    <name type="scientific">Lysobacter capsici AZ78</name>
    <dbReference type="NCBI Taxonomy" id="1444315"/>
    <lineage>
        <taxon>Bacteria</taxon>
        <taxon>Pseudomonadati</taxon>
        <taxon>Pseudomonadota</taxon>
        <taxon>Gammaproteobacteria</taxon>
        <taxon>Lysobacterales</taxon>
        <taxon>Lysobacteraceae</taxon>
        <taxon>Lysobacter</taxon>
    </lineage>
</organism>
<protein>
    <recommendedName>
        <fullName evidence="2">X-Tfes XVIPCD domain-containing protein</fullName>
    </recommendedName>
</protein>
<reference evidence="3 4" key="1">
    <citation type="journal article" date="2014" name="Genome Announc.">
        <title>Draft Genome Sequence of Lysobacter capsici AZ78, a Bacterium Antagonistic to Plant-Pathogenic Oomycetes.</title>
        <authorList>
            <person name="Puopolo G."/>
            <person name="Sonego P."/>
            <person name="Engelen K."/>
            <person name="Pertot I."/>
        </authorList>
    </citation>
    <scope>NUCLEOTIDE SEQUENCE [LARGE SCALE GENOMIC DNA]</scope>
    <source>
        <strain evidence="3 4">AZ78</strain>
    </source>
</reference>
<comment type="caution">
    <text evidence="3">The sequence shown here is derived from an EMBL/GenBank/DDBJ whole genome shotgun (WGS) entry which is preliminary data.</text>
</comment>
<gene>
    <name evidence="3" type="ORF">AZ78_3963</name>
</gene>
<proteinExistence type="predicted"/>
<evidence type="ECO:0000256" key="1">
    <source>
        <dbReference type="SAM" id="MobiDB-lite"/>
    </source>
</evidence>
<evidence type="ECO:0000259" key="2">
    <source>
        <dbReference type="Pfam" id="PF20410"/>
    </source>
</evidence>
<keyword evidence="4" id="KW-1185">Reference proteome</keyword>
<feature type="domain" description="X-Tfes XVIPCD" evidence="2">
    <location>
        <begin position="2"/>
        <end position="36"/>
    </location>
</feature>
<evidence type="ECO:0000313" key="3">
    <source>
        <dbReference type="EMBL" id="KWS06407.1"/>
    </source>
</evidence>
<dbReference type="Pfam" id="PF20410">
    <property type="entry name" value="X-Tfes_XVIPCD"/>
    <property type="match status" value="1"/>
</dbReference>
<dbReference type="InterPro" id="IPR046519">
    <property type="entry name" value="X-Tfes_XVIPCD"/>
</dbReference>
<accession>A0A108UC82</accession>
<dbReference type="EMBL" id="JAJA02000001">
    <property type="protein sequence ID" value="KWS06407.1"/>
    <property type="molecule type" value="Genomic_DNA"/>
</dbReference>
<feature type="compositionally biased region" description="Polar residues" evidence="1">
    <location>
        <begin position="38"/>
        <end position="56"/>
    </location>
</feature>
<dbReference type="AlphaFoldDB" id="A0A108UC82"/>
<evidence type="ECO:0000313" key="4">
    <source>
        <dbReference type="Proteomes" id="UP000023435"/>
    </source>
</evidence>